<sequence length="118" mass="12793">MPLDQSFTPIAAPPRGAIDAELILAARRHFRMVHHVDGRIRLRFELSALAALLHGRAATLETALRRLRGIRSTEINLAACSLIVHYDPTTLPPADWELLLEGSPASAAALVARLLASS</sequence>
<dbReference type="EMBL" id="JACHIH010000009">
    <property type="protein sequence ID" value="MBB5047127.1"/>
    <property type="molecule type" value="Genomic_DNA"/>
</dbReference>
<dbReference type="GO" id="GO:0046872">
    <property type="term" value="F:metal ion binding"/>
    <property type="evidence" value="ECO:0007669"/>
    <property type="project" value="InterPro"/>
</dbReference>
<dbReference type="AlphaFoldDB" id="A0A7W7Z3S5"/>
<keyword evidence="2" id="KW-1185">Reference proteome</keyword>
<gene>
    <name evidence="1" type="ORF">HNR60_001879</name>
</gene>
<organism evidence="1 2">
    <name type="scientific">Rhodopseudomonas rhenobacensis</name>
    <dbReference type="NCBI Taxonomy" id="87461"/>
    <lineage>
        <taxon>Bacteria</taxon>
        <taxon>Pseudomonadati</taxon>
        <taxon>Pseudomonadota</taxon>
        <taxon>Alphaproteobacteria</taxon>
        <taxon>Hyphomicrobiales</taxon>
        <taxon>Nitrobacteraceae</taxon>
        <taxon>Rhodopseudomonas</taxon>
    </lineage>
</organism>
<dbReference type="InterPro" id="IPR036163">
    <property type="entry name" value="HMA_dom_sf"/>
</dbReference>
<evidence type="ECO:0000313" key="2">
    <source>
        <dbReference type="Proteomes" id="UP000542353"/>
    </source>
</evidence>
<evidence type="ECO:0000313" key="1">
    <source>
        <dbReference type="EMBL" id="MBB5047127.1"/>
    </source>
</evidence>
<dbReference type="InterPro" id="IPR006121">
    <property type="entry name" value="HMA_dom"/>
</dbReference>
<dbReference type="CDD" id="cd00371">
    <property type="entry name" value="HMA"/>
    <property type="match status" value="1"/>
</dbReference>
<dbReference type="SUPFAM" id="SSF55008">
    <property type="entry name" value="HMA, heavy metal-associated domain"/>
    <property type="match status" value="1"/>
</dbReference>
<accession>A0A7W7Z3S5</accession>
<reference evidence="1 2" key="1">
    <citation type="submission" date="2020-08" db="EMBL/GenBank/DDBJ databases">
        <title>Genomic Encyclopedia of Type Strains, Phase IV (KMG-IV): sequencing the most valuable type-strain genomes for metagenomic binning, comparative biology and taxonomic classification.</title>
        <authorList>
            <person name="Goeker M."/>
        </authorList>
    </citation>
    <scope>NUCLEOTIDE SEQUENCE [LARGE SCALE GENOMIC DNA]</scope>
    <source>
        <strain evidence="1 2">DSM 12706</strain>
    </source>
</reference>
<evidence type="ECO:0008006" key="3">
    <source>
        <dbReference type="Google" id="ProtNLM"/>
    </source>
</evidence>
<protein>
    <recommendedName>
        <fullName evidence="3">Heavy-metal-associated domain-containing protein</fullName>
    </recommendedName>
</protein>
<comment type="caution">
    <text evidence="1">The sequence shown here is derived from an EMBL/GenBank/DDBJ whole genome shotgun (WGS) entry which is preliminary data.</text>
</comment>
<name>A0A7W7Z3S5_9BRAD</name>
<dbReference type="Proteomes" id="UP000542353">
    <property type="component" value="Unassembled WGS sequence"/>
</dbReference>
<proteinExistence type="predicted"/>
<dbReference type="RefSeq" id="WP_184256669.1">
    <property type="nucleotide sequence ID" value="NZ_JACHIH010000009.1"/>
</dbReference>